<evidence type="ECO:0000313" key="9">
    <source>
        <dbReference type="EMBL" id="OCA56812.1"/>
    </source>
</evidence>
<accession>A0A1B8YNW8</accession>
<comment type="function">
    <text evidence="1 7">This enzyme is an effector of chloramphenicol resistance in bacteria.</text>
</comment>
<dbReference type="PROSITE" id="PS00100">
    <property type="entry name" value="CAT"/>
    <property type="match status" value="1"/>
</dbReference>
<keyword evidence="5 7" id="KW-0012">Acyltransferase</keyword>
<evidence type="ECO:0000256" key="6">
    <source>
        <dbReference type="PIRSR" id="PIRSR000440-1"/>
    </source>
</evidence>
<keyword evidence="10" id="KW-1185">Reference proteome</keyword>
<dbReference type="RefSeq" id="WP_065388670.1">
    <property type="nucleotide sequence ID" value="NZ_CAWMQN010000003.1"/>
</dbReference>
<keyword evidence="4 7" id="KW-0046">Antibiotic resistance</keyword>
<name>A0A1B8YNW8_9GAMM</name>
<dbReference type="EC" id="2.3.1.28" evidence="7"/>
<gene>
    <name evidence="9" type="primary">cmlA</name>
    <name evidence="9" type="ORF">Phpb_00063</name>
</gene>
<dbReference type="SMART" id="SM01059">
    <property type="entry name" value="CAT"/>
    <property type="match status" value="1"/>
</dbReference>
<dbReference type="PROSITE" id="PS50007">
    <property type="entry name" value="PIPLC_X_DOMAIN"/>
    <property type="match status" value="1"/>
</dbReference>
<dbReference type="Gene3D" id="3.30.559.10">
    <property type="entry name" value="Chloramphenicol acetyltransferase-like domain"/>
    <property type="match status" value="1"/>
</dbReference>
<evidence type="ECO:0000256" key="2">
    <source>
        <dbReference type="ARBA" id="ARBA00010571"/>
    </source>
</evidence>
<reference evidence="10" key="1">
    <citation type="submission" date="2015-11" db="EMBL/GenBank/DDBJ databases">
        <authorList>
            <person name="Tobias N.J."/>
            <person name="Mishra B."/>
            <person name="Gupta D.K."/>
            <person name="Thines M."/>
            <person name="Stinear T.P."/>
            <person name="Bode H.B."/>
        </authorList>
    </citation>
    <scope>NUCLEOTIDE SEQUENCE [LARGE SCALE GENOMIC DNA]</scope>
    <source>
        <strain evidence="10">PB45.5</strain>
    </source>
</reference>
<evidence type="ECO:0000256" key="3">
    <source>
        <dbReference type="ARBA" id="ARBA00022679"/>
    </source>
</evidence>
<dbReference type="PIRSF" id="PIRSF000440">
    <property type="entry name" value="CAT"/>
    <property type="match status" value="1"/>
</dbReference>
<dbReference type="GO" id="GO:0046677">
    <property type="term" value="P:response to antibiotic"/>
    <property type="evidence" value="ECO:0007669"/>
    <property type="project" value="UniProtKB-KW"/>
</dbReference>
<dbReference type="NCBIfam" id="NF000491">
    <property type="entry name" value="chloram_CatA"/>
    <property type="match status" value="1"/>
</dbReference>
<dbReference type="PANTHER" id="PTHR38474">
    <property type="entry name" value="SLR0299 PROTEIN"/>
    <property type="match status" value="1"/>
</dbReference>
<feature type="active site" description="Proton acceptor" evidence="6">
    <location>
        <position position="189"/>
    </location>
</feature>
<evidence type="ECO:0000256" key="4">
    <source>
        <dbReference type="ARBA" id="ARBA00023251"/>
    </source>
</evidence>
<dbReference type="SUPFAM" id="SSF52777">
    <property type="entry name" value="CoA-dependent acyltransferases"/>
    <property type="match status" value="1"/>
</dbReference>
<evidence type="ECO:0000313" key="10">
    <source>
        <dbReference type="Proteomes" id="UP000092665"/>
    </source>
</evidence>
<comment type="catalytic activity">
    <reaction evidence="7">
        <text>chloramphenicol + acetyl-CoA = chloramphenicol 3-acetate + CoA</text>
        <dbReference type="Rhea" id="RHEA:18421"/>
        <dbReference type="ChEBI" id="CHEBI:16730"/>
        <dbReference type="ChEBI" id="CHEBI:17698"/>
        <dbReference type="ChEBI" id="CHEBI:57287"/>
        <dbReference type="ChEBI" id="CHEBI:57288"/>
        <dbReference type="EC" id="2.3.1.28"/>
    </reaction>
</comment>
<dbReference type="AlphaFoldDB" id="A0A1B8YNW8"/>
<comment type="similarity">
    <text evidence="2 8">Belongs to the chloramphenicol acetyltransferase family.</text>
</comment>
<dbReference type="GO" id="GO:0008811">
    <property type="term" value="F:chloramphenicol O-acetyltransferase activity"/>
    <property type="evidence" value="ECO:0007669"/>
    <property type="project" value="UniProtKB-EC"/>
</dbReference>
<dbReference type="Proteomes" id="UP000092665">
    <property type="component" value="Unassembled WGS sequence"/>
</dbReference>
<dbReference type="Pfam" id="PF00302">
    <property type="entry name" value="CAT"/>
    <property type="match status" value="1"/>
</dbReference>
<evidence type="ECO:0000256" key="5">
    <source>
        <dbReference type="ARBA" id="ARBA00023315"/>
    </source>
</evidence>
<sequence length="212" mass="25007">MNYSKIEIDCWDRKEHFLHYRNVVQCGFSLTTKIDITHLLSSLVEKQYKFYPTMIYLISKVVNSYSEFRMSIKDEELIVWDDVNPAYTIFHKETETFSAIWTEFNSDLTEFMKNYSADYETYKDDLCFFSKPELPENHFHISSVPWVSFDGFNLNIASCTDYFPPIFTMGKFYQNGNQTQLPLAIQVHHATCDGFHVGRVINNLQELCNDFI</sequence>
<organism evidence="9 10">
    <name type="scientific">Photorhabdus namnaonensis</name>
    <dbReference type="NCBI Taxonomy" id="1851568"/>
    <lineage>
        <taxon>Bacteria</taxon>
        <taxon>Pseudomonadati</taxon>
        <taxon>Pseudomonadota</taxon>
        <taxon>Gammaproteobacteria</taxon>
        <taxon>Enterobacterales</taxon>
        <taxon>Morganellaceae</taxon>
        <taxon>Photorhabdus</taxon>
    </lineage>
</organism>
<proteinExistence type="inferred from homology"/>
<dbReference type="PATRIC" id="fig|29488.15.peg.75"/>
<dbReference type="InterPro" id="IPR023213">
    <property type="entry name" value="CAT-like_dom_sf"/>
</dbReference>
<keyword evidence="3 7" id="KW-0808">Transferase</keyword>
<evidence type="ECO:0000256" key="1">
    <source>
        <dbReference type="ARBA" id="ARBA00002150"/>
    </source>
</evidence>
<dbReference type="PANTHER" id="PTHR38474:SF2">
    <property type="entry name" value="CHLORAMPHENICOL ACETYLTRANSFERASE"/>
    <property type="match status" value="1"/>
</dbReference>
<evidence type="ECO:0000256" key="8">
    <source>
        <dbReference type="RuleBase" id="RU004156"/>
    </source>
</evidence>
<protein>
    <recommendedName>
        <fullName evidence="7">Chloramphenicol acetyltransferase</fullName>
        <ecNumber evidence="7">2.3.1.28</ecNumber>
    </recommendedName>
</protein>
<dbReference type="InterPro" id="IPR001707">
    <property type="entry name" value="Cmp_AcTrfase"/>
</dbReference>
<evidence type="ECO:0000256" key="7">
    <source>
        <dbReference type="RuleBase" id="RU000503"/>
    </source>
</evidence>
<dbReference type="EMBL" id="LOIC01000003">
    <property type="protein sequence ID" value="OCA56812.1"/>
    <property type="molecule type" value="Genomic_DNA"/>
</dbReference>
<comment type="caution">
    <text evidence="9">The sequence shown here is derived from an EMBL/GenBank/DDBJ whole genome shotgun (WGS) entry which is preliminary data.</text>
</comment>
<dbReference type="InterPro" id="IPR018372">
    <property type="entry name" value="Chloramphenicol_AcTrfase_AS"/>
</dbReference>